<dbReference type="Gene3D" id="3.90.1480.20">
    <property type="entry name" value="Glycosyl transferase family 29"/>
    <property type="match status" value="1"/>
</dbReference>
<evidence type="ECO:0000256" key="6">
    <source>
        <dbReference type="ARBA" id="ARBA00022989"/>
    </source>
</evidence>
<comment type="subcellular location">
    <subcellularLocation>
        <location evidence="2">Endomembrane system</location>
    </subcellularLocation>
    <subcellularLocation>
        <location evidence="1">Membrane</location>
        <topology evidence="1">Single-pass membrane protein</topology>
    </subcellularLocation>
</comment>
<dbReference type="InterPro" id="IPR001675">
    <property type="entry name" value="Glyco_trans_29"/>
</dbReference>
<evidence type="ECO:0000256" key="4">
    <source>
        <dbReference type="ARBA" id="ARBA00022679"/>
    </source>
</evidence>
<keyword evidence="3" id="KW-0328">Glycosyltransferase</keyword>
<evidence type="ECO:0000256" key="8">
    <source>
        <dbReference type="ARBA" id="ARBA00023180"/>
    </source>
</evidence>
<accession>A0ABQ2WMX5</accession>
<organism evidence="9 10">
    <name type="scientific">Alishewanella tabrizica</name>
    <dbReference type="NCBI Taxonomy" id="671278"/>
    <lineage>
        <taxon>Bacteria</taxon>
        <taxon>Pseudomonadati</taxon>
        <taxon>Pseudomonadota</taxon>
        <taxon>Gammaproteobacteria</taxon>
        <taxon>Alteromonadales</taxon>
        <taxon>Alteromonadaceae</taxon>
        <taxon>Alishewanella</taxon>
    </lineage>
</organism>
<reference evidence="10" key="1">
    <citation type="journal article" date="2019" name="Int. J. Syst. Evol. Microbiol.">
        <title>The Global Catalogue of Microorganisms (GCM) 10K type strain sequencing project: providing services to taxonomists for standard genome sequencing and annotation.</title>
        <authorList>
            <consortium name="The Broad Institute Genomics Platform"/>
            <consortium name="The Broad Institute Genome Sequencing Center for Infectious Disease"/>
            <person name="Wu L."/>
            <person name="Ma J."/>
        </authorList>
    </citation>
    <scope>NUCLEOTIDE SEQUENCE [LARGE SCALE GENOMIC DNA]</scope>
    <source>
        <strain evidence="10">KCTC 23723</strain>
    </source>
</reference>
<keyword evidence="5" id="KW-0812">Transmembrane</keyword>
<dbReference type="RefSeq" id="WP_189481810.1">
    <property type="nucleotide sequence ID" value="NZ_BMYR01000005.1"/>
</dbReference>
<evidence type="ECO:0000256" key="1">
    <source>
        <dbReference type="ARBA" id="ARBA00004167"/>
    </source>
</evidence>
<keyword evidence="4" id="KW-0808">Transferase</keyword>
<keyword evidence="7" id="KW-0472">Membrane</keyword>
<evidence type="ECO:0000256" key="2">
    <source>
        <dbReference type="ARBA" id="ARBA00004308"/>
    </source>
</evidence>
<dbReference type="EMBL" id="BMYR01000005">
    <property type="protein sequence ID" value="GGW58744.1"/>
    <property type="molecule type" value="Genomic_DNA"/>
</dbReference>
<proteinExistence type="predicted"/>
<comment type="caution">
    <text evidence="9">The sequence shown here is derived from an EMBL/GenBank/DDBJ whole genome shotgun (WGS) entry which is preliminary data.</text>
</comment>
<keyword evidence="8" id="KW-0325">Glycoprotein</keyword>
<evidence type="ECO:0000313" key="10">
    <source>
        <dbReference type="Proteomes" id="UP000634667"/>
    </source>
</evidence>
<dbReference type="Pfam" id="PF00777">
    <property type="entry name" value="Glyco_transf_29"/>
    <property type="match status" value="1"/>
</dbReference>
<dbReference type="Proteomes" id="UP000634667">
    <property type="component" value="Unassembled WGS sequence"/>
</dbReference>
<evidence type="ECO:0000256" key="7">
    <source>
        <dbReference type="ARBA" id="ARBA00023136"/>
    </source>
</evidence>
<keyword evidence="10" id="KW-1185">Reference proteome</keyword>
<evidence type="ECO:0000313" key="9">
    <source>
        <dbReference type="EMBL" id="GGW58744.1"/>
    </source>
</evidence>
<dbReference type="InterPro" id="IPR038578">
    <property type="entry name" value="GT29-like_sf"/>
</dbReference>
<sequence length="313" mass="36124">MTQHQAFLTRPHYRLYTCVNADLQALRQQARGYRQAGYYNIATLWVFRQCWRISGAYDDYIHYLVFRRDLGYPLTALQHQRLQRWPRTLWQKLLWPLRQRHANRLRRRLLNPANTAQKELVQRFQHFLQQHTHAQIVGNSANLLHQDHGNAIDQAPVVVRFNRCFSDATNVSDTGQKTDIWVCAPDFKHPAIVSQWCILTGPDMLGWLPHPPHTLSAQANVLSVPLSVWRKLVSTLGAPPSAGVLVLAWLAQLAPNAPRFVLGFNHTNTGEQYHIADPTHQAVTRHNWTAETQLLRQWQRLNVITVGTKETAN</sequence>
<keyword evidence="6" id="KW-1133">Transmembrane helix</keyword>
<name>A0ABQ2WMX5_9ALTE</name>
<evidence type="ECO:0000256" key="3">
    <source>
        <dbReference type="ARBA" id="ARBA00022676"/>
    </source>
</evidence>
<protein>
    <submittedName>
        <fullName evidence="9">Uncharacterized protein</fullName>
    </submittedName>
</protein>
<evidence type="ECO:0000256" key="5">
    <source>
        <dbReference type="ARBA" id="ARBA00022692"/>
    </source>
</evidence>
<gene>
    <name evidence="9" type="ORF">GCM10008111_13430</name>
</gene>